<dbReference type="GO" id="GO:0006397">
    <property type="term" value="P:mRNA processing"/>
    <property type="evidence" value="ECO:0007669"/>
    <property type="project" value="InterPro"/>
</dbReference>
<dbReference type="Proteomes" id="UP000535589">
    <property type="component" value="Unassembled WGS sequence"/>
</dbReference>
<dbReference type="PANTHER" id="PTHR44917:SF1">
    <property type="entry name" value="PROTEIN HIGH CHLOROPHYLL FLUORESCENT 107"/>
    <property type="match status" value="1"/>
</dbReference>
<dbReference type="SMART" id="SM00028">
    <property type="entry name" value="TPR"/>
    <property type="match status" value="4"/>
</dbReference>
<protein>
    <submittedName>
        <fullName evidence="3">Type IV pilus biogenesis/stability protein PilW</fullName>
    </submittedName>
</protein>
<dbReference type="InterPro" id="IPR011990">
    <property type="entry name" value="TPR-like_helical_dom_sf"/>
</dbReference>
<dbReference type="InterPro" id="IPR013360">
    <property type="entry name" value="Pilus_4_PilW"/>
</dbReference>
<sequence>MKCVRGLSSSFLCFALLLTGCVTITDKGRTEGKRVAVKANPIEKAQSRITLGLAYLEQGDKIRALENFQKAYQHAPSYYRAQLTLAHYYELVGNNQRAQTFYSQAMATHRTNGDVLHLYATYLCKQGNYREADTLFNRAIALPNYVGIADSYENAGFCALKSGNSQRAQHYFARTLDYDANRPNSLLQLAKLEIDDDLLVQARARLMQFNQIYGARKSSLKLLVTLETQAGNISLAQRYQNQITP</sequence>
<dbReference type="SUPFAM" id="SSF48452">
    <property type="entry name" value="TPR-like"/>
    <property type="match status" value="1"/>
</dbReference>
<evidence type="ECO:0000256" key="1">
    <source>
        <dbReference type="PROSITE-ProRule" id="PRU00339"/>
    </source>
</evidence>
<dbReference type="Gene3D" id="1.25.40.10">
    <property type="entry name" value="Tetratricopeptide repeat domain"/>
    <property type="match status" value="1"/>
</dbReference>
<feature type="repeat" description="TPR" evidence="1">
    <location>
        <begin position="45"/>
        <end position="78"/>
    </location>
</feature>
<name>A0A7X8TSM6_9VIBR</name>
<dbReference type="EMBL" id="JABAIK010000015">
    <property type="protein sequence ID" value="NLS14084.1"/>
    <property type="molecule type" value="Genomic_DNA"/>
</dbReference>
<keyword evidence="2" id="KW-0732">Signal</keyword>
<comment type="caution">
    <text evidence="3">The sequence shown here is derived from an EMBL/GenBank/DDBJ whole genome shotgun (WGS) entry which is preliminary data.</text>
</comment>
<feature type="chain" id="PRO_5030917023" evidence="2">
    <location>
        <begin position="25"/>
        <end position="245"/>
    </location>
</feature>
<proteinExistence type="predicted"/>
<accession>A0A7X8TSM6</accession>
<reference evidence="3 4" key="1">
    <citation type="submission" date="2020-04" db="EMBL/GenBank/DDBJ databases">
        <title>Vibrio sp. SM6, a novel species isolated from seawater.</title>
        <authorList>
            <person name="Wang X."/>
        </authorList>
    </citation>
    <scope>NUCLEOTIDE SEQUENCE [LARGE SCALE GENOMIC DNA]</scope>
    <source>
        <strain evidence="3 4">SM6</strain>
    </source>
</reference>
<evidence type="ECO:0000256" key="2">
    <source>
        <dbReference type="SAM" id="SignalP"/>
    </source>
</evidence>
<dbReference type="PANTHER" id="PTHR44917">
    <property type="entry name" value="PROTEIN HIGH CHLOROPHYLL FLUORESCENT 107"/>
    <property type="match status" value="1"/>
</dbReference>
<dbReference type="Pfam" id="PF13181">
    <property type="entry name" value="TPR_8"/>
    <property type="match status" value="1"/>
</dbReference>
<dbReference type="AlphaFoldDB" id="A0A7X8TSM6"/>
<evidence type="ECO:0000313" key="3">
    <source>
        <dbReference type="EMBL" id="NLS14084.1"/>
    </source>
</evidence>
<keyword evidence="4" id="KW-1185">Reference proteome</keyword>
<dbReference type="PROSITE" id="PS50005">
    <property type="entry name" value="TPR"/>
    <property type="match status" value="1"/>
</dbReference>
<dbReference type="PROSITE" id="PS51257">
    <property type="entry name" value="PROKAR_LIPOPROTEIN"/>
    <property type="match status" value="1"/>
</dbReference>
<keyword evidence="1" id="KW-0802">TPR repeat</keyword>
<evidence type="ECO:0000313" key="4">
    <source>
        <dbReference type="Proteomes" id="UP000535589"/>
    </source>
</evidence>
<dbReference type="GO" id="GO:0003729">
    <property type="term" value="F:mRNA binding"/>
    <property type="evidence" value="ECO:0007669"/>
    <property type="project" value="InterPro"/>
</dbReference>
<gene>
    <name evidence="3" type="primary">pilW</name>
    <name evidence="3" type="ORF">HGP28_14410</name>
</gene>
<dbReference type="RefSeq" id="WP_168837179.1">
    <property type="nucleotide sequence ID" value="NZ_JABAIK010000015.1"/>
</dbReference>
<dbReference type="NCBIfam" id="TIGR02521">
    <property type="entry name" value="type_IV_pilW"/>
    <property type="match status" value="1"/>
</dbReference>
<dbReference type="InterPro" id="IPR044624">
    <property type="entry name" value="Mbb1-like"/>
</dbReference>
<organism evidence="3 4">
    <name type="scientific">Vibrio agarilyticus</name>
    <dbReference type="NCBI Taxonomy" id="2726741"/>
    <lineage>
        <taxon>Bacteria</taxon>
        <taxon>Pseudomonadati</taxon>
        <taxon>Pseudomonadota</taxon>
        <taxon>Gammaproteobacteria</taxon>
        <taxon>Vibrionales</taxon>
        <taxon>Vibrionaceae</taxon>
        <taxon>Vibrio</taxon>
    </lineage>
</organism>
<dbReference type="InterPro" id="IPR019734">
    <property type="entry name" value="TPR_rpt"/>
</dbReference>
<feature type="signal peptide" evidence="2">
    <location>
        <begin position="1"/>
        <end position="24"/>
    </location>
</feature>